<dbReference type="RefSeq" id="WP_135471603.1">
    <property type="nucleotide sequence ID" value="NZ_CASJDB010000001.1"/>
</dbReference>
<keyword evidence="7 8" id="KW-0998">Cell outer membrane</keyword>
<evidence type="ECO:0000256" key="8">
    <source>
        <dbReference type="PROSITE-ProRule" id="PRU01360"/>
    </source>
</evidence>
<dbReference type="Gene3D" id="2.60.40.1120">
    <property type="entry name" value="Carboxypeptidase-like, regulatory domain"/>
    <property type="match status" value="1"/>
</dbReference>
<dbReference type="GeneID" id="82149728"/>
<gene>
    <name evidence="11" type="ORF">EZ315_07980</name>
</gene>
<evidence type="ECO:0000256" key="6">
    <source>
        <dbReference type="ARBA" id="ARBA00023136"/>
    </source>
</evidence>
<dbReference type="Pfam" id="PF07715">
    <property type="entry name" value="Plug"/>
    <property type="match status" value="1"/>
</dbReference>
<evidence type="ECO:0000256" key="9">
    <source>
        <dbReference type="SAM" id="SignalP"/>
    </source>
</evidence>
<feature type="chain" id="PRO_5021339087" evidence="9">
    <location>
        <begin position="24"/>
        <end position="1103"/>
    </location>
</feature>
<evidence type="ECO:0000256" key="2">
    <source>
        <dbReference type="ARBA" id="ARBA00022448"/>
    </source>
</evidence>
<protein>
    <submittedName>
        <fullName evidence="11">TonB-dependent receptor</fullName>
    </submittedName>
</protein>
<dbReference type="AlphaFoldDB" id="A0A4Z0V5V2"/>
<dbReference type="InterPro" id="IPR012910">
    <property type="entry name" value="Plug_dom"/>
</dbReference>
<comment type="similarity">
    <text evidence="8">Belongs to the TonB-dependent receptor family.</text>
</comment>
<dbReference type="NCBIfam" id="TIGR04056">
    <property type="entry name" value="OMP_RagA_SusC"/>
    <property type="match status" value="1"/>
</dbReference>
<dbReference type="PROSITE" id="PS52016">
    <property type="entry name" value="TONB_DEPENDENT_REC_3"/>
    <property type="match status" value="1"/>
</dbReference>
<dbReference type="PANTHER" id="PTHR30069">
    <property type="entry name" value="TONB-DEPENDENT OUTER MEMBRANE RECEPTOR"/>
    <property type="match status" value="1"/>
</dbReference>
<proteinExistence type="inferred from homology"/>
<sequence length="1103" mass="122862">MKQYIAKLCFALLALFITLPALADDILYSATVMDANDEPLMGATVKVPDTPNITVTDLDGNFTIKVPKGGIVEISYIGFHTEIIKDFNIKTIILKEDSQALDEVVVVGYGTQKKAHLTGSISTVNMSDITDLSTGSLASSLSGLVNGLSVSGGEARPGESPRMYIRGAEDMSAVGSSAQEPLFVIDGFVSTSSAFNNLDSNDIESISVLKDSSAAVYGARAANGVILVTTKRGKIGEPVISYSGSVGIADEIARPKMLDAYNYGRLYNIMAAADPTNTGLDLRTDLFQSDELDAMRNLNYDLLDANWKTAWTQKHNVGVSGATEKANYYASISYFKQDGNLGKLDYDRWNYRAGVDVTLKKWIKASLQVSGDYGKKNSPLIKVGGSGTDDYNMLLTHPRYIPEYVNGLPITPYGPTNSRQDQQQDYNFSVLQDLGDYSNNMTNNLQINSSLSVDFGFIPALKGLNARFTYGKNISNSKSNEKGSNYNLYYMSERFGSGSHLYTPIPNTDQEEIDRIMSEANFLLANNGQPIANGSTNGYLRRQMSRTDNYQMNLQINYNRQFGDHSLGALFAIEKSESEYEYLIGRVTDVYEFGTDQSNAVGPNNDPSTEFKRTESGTLSYIGRVNYAFADKYLLEFLLRVDSSTKFAPENYWGTFPSVSLGWVISQENWFRNNVTWIDYLKIRASYGLTGRDNTVAWQWMQNYGTDADKGPIFGIGNNNPAGSHIALNKNNAAVNRDAHWDKSYKSNLGIDFNVLHNRLAFNIDGYYNRERDMLMPYRASIPGTVGTQSANVNYGQMNSWGVELAATWRDKIGKDFSYKVNINTGYSDNEVILMDWNTKTEAYRQIYKGHRTDMGTWGMQCLGMFRSFQDIEEYFAKNNITSYMGMTKDKVRPGMLIYKDIRSKQNADGSYGGPDGIISESDDKVCLSNRANPYHVTMNLTATYKAFSLTAQMNVNWGGYSFIPSKSLKPGKSIEYTNMPSFWNPDDMYVYNDIYDNSGNLIMAQNRDAYLPNLAYSNVNSVTSSFWRVSGTRATLSRLTLAYSLPASILKHLGVSSCRFNVTGQNLLSLYNPYPDNFIDPMMSYGNYPILRKITLGLNLSF</sequence>
<dbReference type="Gene3D" id="2.40.170.20">
    <property type="entry name" value="TonB-dependent receptor, beta-barrel domain"/>
    <property type="match status" value="1"/>
</dbReference>
<dbReference type="InterPro" id="IPR023997">
    <property type="entry name" value="TonB-dep_OMP_SusC/RagA_CS"/>
</dbReference>
<keyword evidence="2 8" id="KW-0813">Transport</keyword>
<evidence type="ECO:0000256" key="4">
    <source>
        <dbReference type="ARBA" id="ARBA00022692"/>
    </source>
</evidence>
<dbReference type="InterPro" id="IPR039426">
    <property type="entry name" value="TonB-dep_rcpt-like"/>
</dbReference>
<reference evidence="11 12" key="1">
    <citation type="submission" date="2019-02" db="EMBL/GenBank/DDBJ databases">
        <title>Isolation and identification of novel species under the genus Muribaculum.</title>
        <authorList>
            <person name="Miyake S."/>
            <person name="Ding Y."/>
            <person name="Low A."/>
            <person name="Soh M."/>
            <person name="Seedorf H."/>
        </authorList>
    </citation>
    <scope>NUCLEOTIDE SEQUENCE [LARGE SCALE GENOMIC DNA]</scope>
    <source>
        <strain evidence="11 12">TLL-A3</strain>
    </source>
</reference>
<dbReference type="GO" id="GO:0015344">
    <property type="term" value="F:siderophore uptake transmembrane transporter activity"/>
    <property type="evidence" value="ECO:0007669"/>
    <property type="project" value="TreeGrafter"/>
</dbReference>
<dbReference type="Proteomes" id="UP000297635">
    <property type="component" value="Unassembled WGS sequence"/>
</dbReference>
<accession>A0A4Z0V5V2</accession>
<organism evidence="11 12">
    <name type="scientific">Duncaniella freteri</name>
    <dbReference type="NCBI Taxonomy" id="2530391"/>
    <lineage>
        <taxon>Bacteria</taxon>
        <taxon>Pseudomonadati</taxon>
        <taxon>Bacteroidota</taxon>
        <taxon>Bacteroidia</taxon>
        <taxon>Bacteroidales</taxon>
        <taxon>Muribaculaceae</taxon>
        <taxon>Duncaniella</taxon>
    </lineage>
</organism>
<feature type="signal peptide" evidence="9">
    <location>
        <begin position="1"/>
        <end position="23"/>
    </location>
</feature>
<comment type="caution">
    <text evidence="11">The sequence shown here is derived from an EMBL/GenBank/DDBJ whole genome shotgun (WGS) entry which is preliminary data.</text>
</comment>
<keyword evidence="6 8" id="KW-0472">Membrane</keyword>
<evidence type="ECO:0000256" key="7">
    <source>
        <dbReference type="ARBA" id="ARBA00023237"/>
    </source>
</evidence>
<dbReference type="SUPFAM" id="SSF56935">
    <property type="entry name" value="Porins"/>
    <property type="match status" value="1"/>
</dbReference>
<dbReference type="GO" id="GO:0044718">
    <property type="term" value="P:siderophore transmembrane transport"/>
    <property type="evidence" value="ECO:0007669"/>
    <property type="project" value="TreeGrafter"/>
</dbReference>
<dbReference type="SUPFAM" id="SSF49464">
    <property type="entry name" value="Carboxypeptidase regulatory domain-like"/>
    <property type="match status" value="1"/>
</dbReference>
<feature type="domain" description="TonB-dependent receptor plug" evidence="10">
    <location>
        <begin position="115"/>
        <end position="225"/>
    </location>
</feature>
<keyword evidence="12" id="KW-1185">Reference proteome</keyword>
<evidence type="ECO:0000313" key="12">
    <source>
        <dbReference type="Proteomes" id="UP000297635"/>
    </source>
</evidence>
<keyword evidence="5 9" id="KW-0732">Signal</keyword>
<name>A0A4Z0V5V2_9BACT</name>
<dbReference type="EMBL" id="SJSA01000001">
    <property type="protein sequence ID" value="TGG40606.1"/>
    <property type="molecule type" value="Genomic_DNA"/>
</dbReference>
<comment type="subcellular location">
    <subcellularLocation>
        <location evidence="1 8">Cell outer membrane</location>
        <topology evidence="1 8">Multi-pass membrane protein</topology>
    </subcellularLocation>
</comment>
<keyword evidence="11" id="KW-0675">Receptor</keyword>
<evidence type="ECO:0000256" key="3">
    <source>
        <dbReference type="ARBA" id="ARBA00022452"/>
    </source>
</evidence>
<keyword evidence="4 8" id="KW-0812">Transmembrane</keyword>
<dbReference type="NCBIfam" id="TIGR04057">
    <property type="entry name" value="SusC_RagA_signa"/>
    <property type="match status" value="1"/>
</dbReference>
<evidence type="ECO:0000256" key="5">
    <source>
        <dbReference type="ARBA" id="ARBA00022729"/>
    </source>
</evidence>
<evidence type="ECO:0000259" key="10">
    <source>
        <dbReference type="Pfam" id="PF07715"/>
    </source>
</evidence>
<keyword evidence="3 8" id="KW-1134">Transmembrane beta strand</keyword>
<dbReference type="PANTHER" id="PTHR30069:SF29">
    <property type="entry name" value="HEMOGLOBIN AND HEMOGLOBIN-HAPTOGLOBIN-BINDING PROTEIN 1-RELATED"/>
    <property type="match status" value="1"/>
</dbReference>
<dbReference type="Gene3D" id="2.170.130.10">
    <property type="entry name" value="TonB-dependent receptor, plug domain"/>
    <property type="match status" value="1"/>
</dbReference>
<dbReference type="InterPro" id="IPR023996">
    <property type="entry name" value="TonB-dep_OMP_SusC/RagA"/>
</dbReference>
<dbReference type="Pfam" id="PF13715">
    <property type="entry name" value="CarbopepD_reg_2"/>
    <property type="match status" value="1"/>
</dbReference>
<evidence type="ECO:0000313" key="11">
    <source>
        <dbReference type="EMBL" id="TGG40606.1"/>
    </source>
</evidence>
<dbReference type="InterPro" id="IPR008969">
    <property type="entry name" value="CarboxyPept-like_regulatory"/>
</dbReference>
<evidence type="ECO:0000256" key="1">
    <source>
        <dbReference type="ARBA" id="ARBA00004571"/>
    </source>
</evidence>
<dbReference type="InterPro" id="IPR036942">
    <property type="entry name" value="Beta-barrel_TonB_sf"/>
</dbReference>
<dbReference type="InterPro" id="IPR037066">
    <property type="entry name" value="Plug_dom_sf"/>
</dbReference>
<dbReference type="GO" id="GO:0009279">
    <property type="term" value="C:cell outer membrane"/>
    <property type="evidence" value="ECO:0007669"/>
    <property type="project" value="UniProtKB-SubCell"/>
</dbReference>